<organism evidence="1 2">
    <name type="scientific">Amphritea japonica ATCC BAA-1530</name>
    <dbReference type="NCBI Taxonomy" id="1278309"/>
    <lineage>
        <taxon>Bacteria</taxon>
        <taxon>Pseudomonadati</taxon>
        <taxon>Pseudomonadota</taxon>
        <taxon>Gammaproteobacteria</taxon>
        <taxon>Oceanospirillales</taxon>
        <taxon>Oceanospirillaceae</taxon>
        <taxon>Amphritea</taxon>
    </lineage>
</organism>
<gene>
    <name evidence="1" type="ORF">AMJAP_0461</name>
</gene>
<name>A0A7R6SRE5_9GAMM</name>
<evidence type="ECO:0000313" key="2">
    <source>
        <dbReference type="Proteomes" id="UP000595663"/>
    </source>
</evidence>
<dbReference type="OrthoDB" id="6118717at2"/>
<dbReference type="RefSeq" id="WP_019620761.1">
    <property type="nucleotide sequence ID" value="NZ_AP014545.1"/>
</dbReference>
<evidence type="ECO:0008006" key="3">
    <source>
        <dbReference type="Google" id="ProtNLM"/>
    </source>
</evidence>
<evidence type="ECO:0000313" key="1">
    <source>
        <dbReference type="EMBL" id="BBB25060.1"/>
    </source>
</evidence>
<sequence length="214" mass="24585">MERSTLLTLFLSLLSPMGGSNSYAQGQADLSCGVDEVPAYVISYDHIFTRLINEQPDMKGRRTVIASMDTHYIEEVGEQLDVQARRRGEILYNPYRKEQWETNEAVYTYQNNMARVRLHVSGIKSSVSYKLLSEGDPVREIAGYKCNWHEVDIAGAQKTQVCHALFYGWTIPLYTRKISQGRDVLFSEATDIFPRCIKRVSLYVPDDKPWKFSK</sequence>
<proteinExistence type="predicted"/>
<dbReference type="Proteomes" id="UP000595663">
    <property type="component" value="Chromosome"/>
</dbReference>
<dbReference type="KEGG" id="ajp:AMJAP_0461"/>
<reference evidence="1 2" key="1">
    <citation type="journal article" date="2008" name="Int. J. Syst. Evol. Microbiol.">
        <title>Amphritea japonica sp. nov. and Amphritea balenae sp. nov., isolated from the sediment adjacent to sperm whale carcasses off Kagoshima, Japan.</title>
        <authorList>
            <person name="Miyazaki M."/>
            <person name="Nogi Y."/>
            <person name="Fujiwara Y."/>
            <person name="Kawato M."/>
            <person name="Nagahama T."/>
            <person name="Kubokawa K."/>
            <person name="Horikoshi K."/>
        </authorList>
    </citation>
    <scope>NUCLEOTIDE SEQUENCE [LARGE SCALE GENOMIC DNA]</scope>
    <source>
        <strain evidence="1 2">ATCC BAA-1530</strain>
    </source>
</reference>
<protein>
    <recommendedName>
        <fullName evidence="3">Lipoprotein</fullName>
    </recommendedName>
</protein>
<keyword evidence="2" id="KW-1185">Reference proteome</keyword>
<dbReference type="EMBL" id="AP014545">
    <property type="protein sequence ID" value="BBB25060.1"/>
    <property type="molecule type" value="Genomic_DNA"/>
</dbReference>
<dbReference type="AlphaFoldDB" id="A0A7R6SRE5"/>
<accession>A0A7R6SRE5</accession>